<dbReference type="InterPro" id="IPR027417">
    <property type="entry name" value="P-loop_NTPase"/>
</dbReference>
<dbReference type="EC" id="5.6.2.4" evidence="11"/>
<dbReference type="Gene3D" id="1.10.10.1460">
    <property type="match status" value="1"/>
</dbReference>
<feature type="compositionally biased region" description="Polar residues" evidence="14">
    <location>
        <begin position="128"/>
        <end position="154"/>
    </location>
</feature>
<dbReference type="Gene3D" id="4.10.60.10">
    <property type="entry name" value="Zinc finger, CCHC-type"/>
    <property type="match status" value="1"/>
</dbReference>
<evidence type="ECO:0000256" key="4">
    <source>
        <dbReference type="ARBA" id="ARBA00022801"/>
    </source>
</evidence>
<dbReference type="SMART" id="SM00487">
    <property type="entry name" value="DEXDc"/>
    <property type="match status" value="1"/>
</dbReference>
<dbReference type="Pfam" id="PF00271">
    <property type="entry name" value="Helicase_C"/>
    <property type="match status" value="1"/>
</dbReference>
<keyword evidence="9" id="KW-0539">Nucleus</keyword>
<feature type="domain" description="Helicase C-terminal" evidence="17">
    <location>
        <begin position="1105"/>
        <end position="1271"/>
    </location>
</feature>
<feature type="region of interest" description="Disordered" evidence="14">
    <location>
        <begin position="482"/>
        <end position="612"/>
    </location>
</feature>
<dbReference type="Pfam" id="PF00270">
    <property type="entry name" value="DEAD"/>
    <property type="match status" value="1"/>
</dbReference>
<comment type="catalytic activity">
    <reaction evidence="12">
        <text>ATP + H2O = ADP + phosphate + H(+)</text>
        <dbReference type="Rhea" id="RHEA:13065"/>
        <dbReference type="ChEBI" id="CHEBI:15377"/>
        <dbReference type="ChEBI" id="CHEBI:15378"/>
        <dbReference type="ChEBI" id="CHEBI:30616"/>
        <dbReference type="ChEBI" id="CHEBI:43474"/>
        <dbReference type="ChEBI" id="CHEBI:456216"/>
    </reaction>
</comment>
<feature type="compositionally biased region" description="Basic residues" evidence="14">
    <location>
        <begin position="495"/>
        <end position="506"/>
    </location>
</feature>
<keyword evidence="6" id="KW-0067">ATP-binding</keyword>
<evidence type="ECO:0000256" key="5">
    <source>
        <dbReference type="ARBA" id="ARBA00022806"/>
    </source>
</evidence>
<comment type="similarity">
    <text evidence="2">Belongs to the helicase family. RecQ subfamily.</text>
</comment>
<dbReference type="SUPFAM" id="SSF57756">
    <property type="entry name" value="Retrovirus zinc finger-like domains"/>
    <property type="match status" value="1"/>
</dbReference>
<dbReference type="GO" id="GO:0005737">
    <property type="term" value="C:cytoplasm"/>
    <property type="evidence" value="ECO:0007669"/>
    <property type="project" value="TreeGrafter"/>
</dbReference>
<evidence type="ECO:0000256" key="12">
    <source>
        <dbReference type="ARBA" id="ARBA00049360"/>
    </source>
</evidence>
<keyword evidence="7" id="KW-0238">DNA-binding</keyword>
<gene>
    <name evidence="19" type="primary">LOC108621975</name>
</gene>
<dbReference type="InterPro" id="IPR011545">
    <property type="entry name" value="DEAD/DEAH_box_helicase_dom"/>
</dbReference>
<name>A0AAJ7IQZ1_9HYME</name>
<dbReference type="CDD" id="cd22289">
    <property type="entry name" value="RecQL4_SLD2_NTD"/>
    <property type="match status" value="1"/>
</dbReference>
<dbReference type="GeneID" id="108621975"/>
<dbReference type="PROSITE" id="PS51192">
    <property type="entry name" value="HELICASE_ATP_BIND_1"/>
    <property type="match status" value="1"/>
</dbReference>
<dbReference type="GO" id="GO:0003677">
    <property type="term" value="F:DNA binding"/>
    <property type="evidence" value="ECO:0007669"/>
    <property type="project" value="UniProtKB-KW"/>
</dbReference>
<keyword evidence="3" id="KW-0547">Nucleotide-binding</keyword>
<feature type="compositionally biased region" description="Basic and acidic residues" evidence="14">
    <location>
        <begin position="482"/>
        <end position="494"/>
    </location>
</feature>
<feature type="compositionally biased region" description="Basic and acidic residues" evidence="14">
    <location>
        <begin position="87"/>
        <end position="96"/>
    </location>
</feature>
<dbReference type="GO" id="GO:0008270">
    <property type="term" value="F:zinc ion binding"/>
    <property type="evidence" value="ECO:0007669"/>
    <property type="project" value="UniProtKB-KW"/>
</dbReference>
<evidence type="ECO:0000313" key="18">
    <source>
        <dbReference type="Proteomes" id="UP000694925"/>
    </source>
</evidence>
<evidence type="ECO:0000256" key="3">
    <source>
        <dbReference type="ARBA" id="ARBA00022741"/>
    </source>
</evidence>
<dbReference type="Pfam" id="PF00098">
    <property type="entry name" value="zf-CCHC"/>
    <property type="match status" value="1"/>
</dbReference>
<protein>
    <recommendedName>
        <fullName evidence="11">DNA 3'-5' helicase</fullName>
        <ecNumber evidence="11">5.6.2.4</ecNumber>
    </recommendedName>
</protein>
<evidence type="ECO:0000256" key="1">
    <source>
        <dbReference type="ARBA" id="ARBA00004123"/>
    </source>
</evidence>
<evidence type="ECO:0000256" key="13">
    <source>
        <dbReference type="PROSITE-ProRule" id="PRU00047"/>
    </source>
</evidence>
<dbReference type="InterPro" id="IPR004589">
    <property type="entry name" value="DNA_helicase_ATP-dep_RecQ"/>
</dbReference>
<dbReference type="RefSeq" id="XP_017875082.1">
    <property type="nucleotide sequence ID" value="XM_018019593.2"/>
</dbReference>
<evidence type="ECO:0000259" key="15">
    <source>
        <dbReference type="PROSITE" id="PS50158"/>
    </source>
</evidence>
<dbReference type="CDD" id="cd18018">
    <property type="entry name" value="DEXHc_RecQ4-like"/>
    <property type="match status" value="1"/>
</dbReference>
<evidence type="ECO:0000256" key="6">
    <source>
        <dbReference type="ARBA" id="ARBA00022840"/>
    </source>
</evidence>
<evidence type="ECO:0000256" key="2">
    <source>
        <dbReference type="ARBA" id="ARBA00005446"/>
    </source>
</evidence>
<dbReference type="InterPro" id="IPR001650">
    <property type="entry name" value="Helicase_C-like"/>
</dbReference>
<dbReference type="InterPro" id="IPR036875">
    <property type="entry name" value="Znf_CCHC_sf"/>
</dbReference>
<feature type="domain" description="CCHC-type" evidence="15">
    <location>
        <begin position="740"/>
        <end position="755"/>
    </location>
</feature>
<keyword evidence="18" id="KW-1185">Reference proteome</keyword>
<evidence type="ECO:0000256" key="11">
    <source>
        <dbReference type="ARBA" id="ARBA00034808"/>
    </source>
</evidence>
<dbReference type="PANTHER" id="PTHR13710:SF108">
    <property type="entry name" value="ATP-DEPENDENT DNA HELICASE Q4"/>
    <property type="match status" value="1"/>
</dbReference>
<evidence type="ECO:0000256" key="9">
    <source>
        <dbReference type="ARBA" id="ARBA00023242"/>
    </source>
</evidence>
<dbReference type="SMART" id="SM00490">
    <property type="entry name" value="HELICc"/>
    <property type="match status" value="1"/>
</dbReference>
<feature type="region of interest" description="Disordered" evidence="14">
    <location>
        <begin position="235"/>
        <end position="276"/>
    </location>
</feature>
<evidence type="ECO:0000313" key="19">
    <source>
        <dbReference type="RefSeq" id="XP_017875082.1"/>
    </source>
</evidence>
<feature type="compositionally biased region" description="Acidic residues" evidence="14">
    <location>
        <begin position="599"/>
        <end position="608"/>
    </location>
</feature>
<proteinExistence type="inferred from homology"/>
<dbReference type="FunFam" id="3.40.50.300:FF:000772">
    <property type="entry name" value="ATP-dependent DNA helicase Q4"/>
    <property type="match status" value="1"/>
</dbReference>
<feature type="compositionally biased region" description="Basic residues" evidence="14">
    <location>
        <begin position="546"/>
        <end position="555"/>
    </location>
</feature>
<evidence type="ECO:0000256" key="14">
    <source>
        <dbReference type="SAM" id="MobiDB-lite"/>
    </source>
</evidence>
<dbReference type="CTD" id="53438"/>
<keyword evidence="4" id="KW-0378">Hydrolase</keyword>
<keyword evidence="5 19" id="KW-0347">Helicase</keyword>
<feature type="region of interest" description="Disordered" evidence="14">
    <location>
        <begin position="71"/>
        <end position="188"/>
    </location>
</feature>
<dbReference type="GO" id="GO:0005694">
    <property type="term" value="C:chromosome"/>
    <property type="evidence" value="ECO:0007669"/>
    <property type="project" value="TreeGrafter"/>
</dbReference>
<dbReference type="GO" id="GO:0016787">
    <property type="term" value="F:hydrolase activity"/>
    <property type="evidence" value="ECO:0007669"/>
    <property type="project" value="UniProtKB-KW"/>
</dbReference>
<dbReference type="NCBIfam" id="TIGR00614">
    <property type="entry name" value="recQ_fam"/>
    <property type="match status" value="1"/>
</dbReference>
<keyword evidence="13" id="KW-0862">Zinc</keyword>
<evidence type="ECO:0000256" key="8">
    <source>
        <dbReference type="ARBA" id="ARBA00023235"/>
    </source>
</evidence>
<dbReference type="GO" id="GO:0043138">
    <property type="term" value="F:3'-5' DNA helicase activity"/>
    <property type="evidence" value="ECO:0007669"/>
    <property type="project" value="UniProtKB-EC"/>
</dbReference>
<dbReference type="Gene3D" id="3.40.50.300">
    <property type="entry name" value="P-loop containing nucleotide triphosphate hydrolases"/>
    <property type="match status" value="2"/>
</dbReference>
<sequence>MEILEDPVFKSQYQKYKIRVKLWESRFTKEHGRKPNKNDIKEADMKIKESYKMYWKLKTQALEETLTDITFSDDDVPPKTVENTPVDEIKHNKPLRDSNSQSIENMCEYDKQQTENTHENSSEKIDLGSTNKENVENTGSTSSQEHNSSVTNTPIDKENPDNKDNEISKTTDIQDGRQSALDNVSENKDEYKNVNGVWGDHLSKANEQVPKKKQSLLVGRSSSFQLSQNKFTSLSLTKRNPRKSLSAPKLKKLTSHKDINVSKNVPEHGVNTEGSNTDSLVVEETTSAFGESVKVSYMENKPATQSIATVQQLIEGYTVHRNINAGWLDRCSRQSNLTCPVLDSKRLSGTSDSGIELVDSNVQSPKENVPVAESQKSFQISDEEDFVCNSDTEEELRKKRIRNFKKRLSDQENPSKKLCTTTYDNLNTMQTLRSSTNDNTIFNVEKNIILNDPNITTVEINDANNSTNDIKDCNKKIENVSETADTHETVEKPRPVNRKIRRRIKHISSDDSDSDYNENSEEEEKKTRTKRVGKTKGSATTSKNKSGTKPKRTYRKKMDLQDEDDVSGIGTTRKSKGTKKTKNEAKPKRATRKKKDVESEPDNDDLETEGSKRNHIYGIETLKAVPRFAISKSSQGDLIQQFATSVSSKDDTESTIVPRSTKGKYLTDKEKLEKKIADGKMNENFVRINLKKKVFVRGKKHFNFSKYKKNQWKERKKELESGEGSLAVADFVEKIGTHGCFICGERGHFSRRCPKRKGDDLVPLDEIDEDSEFPTLEQAQEMASKNAIVAHASRIDRLPEKPSYSSIKTGESAEPTNEETKHWNDDLWEPIEDEELLCGHKIPEELVQQLLPPEKDVVQPLYRPNEDQSLIDTPTEVFETLRMFGHTTFRPGQEKAIMRILSGQSTLVTLSTGSGKSLCYQLPAYLYSKYSNSITLVISPLVSLMDDQVTGVPAFLSAACLHTNQTQKVRDNVMLMVKNGQLNILLISPEAVVAGEKSTGFGALLRQLPPIAFACIDEAHCISQWSHNFRPSYLMVCRVLKEKLRVRTVLALTATATKSTAESIVSHLGIHDGMAGVISDIPMPRNLLLTVSKDENRDRALVNLLLSERFKECDSVIVYCTRREECVRIAGLLRTSLQNTNNYENSKSKLSSIAEAYHAGLSAYRRKTVQKAFMNGQTRIVVATVAFGMGLNKPDIRAVIHYNMPGTFEGYVQEVGRAGRDGLPAHCHLFLNPTEDKDKWELRRHIYANGVDRHMIRRLLQKVFIPCSCGKLREKNASYRCPGHEVAIPIDETVEALDIPEEIISTLLCYLELHPRRFITVLSSVYVKARVSSYNGPQGLKQAAQSSPPLAMAIAMELQKGVSHDDSSVIEFPVVDIASAIGWDSGIVKSHLKNLEWKTVNGASKRSAISVRYDTLGLRVKAPGDLTDEELDEALDALYSRTQTQENAALQQLETIGVTLHKFSVSSVNQCLAVNDEMNSRSDQLKDVIRSYFAEGTLLDIDMKRRKELENEAQIASDVRNLIMSYRDNSFTGRAVARIFHGIQSPNYPAYVWNKCRFWRAHLPSDFNALCLIATREILALR</sequence>
<dbReference type="GO" id="GO:0009378">
    <property type="term" value="F:four-way junction helicase activity"/>
    <property type="evidence" value="ECO:0007669"/>
    <property type="project" value="TreeGrafter"/>
</dbReference>
<keyword evidence="13" id="KW-0863">Zinc-finger</keyword>
<dbReference type="GO" id="GO:0005524">
    <property type="term" value="F:ATP binding"/>
    <property type="evidence" value="ECO:0007669"/>
    <property type="project" value="UniProtKB-KW"/>
</dbReference>
<dbReference type="KEGG" id="ccal:108621975"/>
<dbReference type="SMART" id="SM00343">
    <property type="entry name" value="ZnF_C2HC"/>
    <property type="match status" value="1"/>
</dbReference>
<feature type="domain" description="Helicase ATP-binding" evidence="16">
    <location>
        <begin position="897"/>
        <end position="1074"/>
    </location>
</feature>
<dbReference type="SUPFAM" id="SSF52540">
    <property type="entry name" value="P-loop containing nucleoside triphosphate hydrolases"/>
    <property type="match status" value="1"/>
</dbReference>
<comment type="catalytic activity">
    <reaction evidence="10">
        <text>Couples ATP hydrolysis with the unwinding of duplex DNA by translocating in the 3'-5' direction.</text>
        <dbReference type="EC" id="5.6.2.4"/>
    </reaction>
</comment>
<dbReference type="CDD" id="cd18794">
    <property type="entry name" value="SF2_C_RecQ"/>
    <property type="match status" value="1"/>
</dbReference>
<dbReference type="InterPro" id="IPR014001">
    <property type="entry name" value="Helicase_ATP-bd"/>
</dbReference>
<organism evidence="18 19">
    <name type="scientific">Ceratina calcarata</name>
    <dbReference type="NCBI Taxonomy" id="156304"/>
    <lineage>
        <taxon>Eukaryota</taxon>
        <taxon>Metazoa</taxon>
        <taxon>Ecdysozoa</taxon>
        <taxon>Arthropoda</taxon>
        <taxon>Hexapoda</taxon>
        <taxon>Insecta</taxon>
        <taxon>Pterygota</taxon>
        <taxon>Neoptera</taxon>
        <taxon>Endopterygota</taxon>
        <taxon>Hymenoptera</taxon>
        <taxon>Apocrita</taxon>
        <taxon>Aculeata</taxon>
        <taxon>Apoidea</taxon>
        <taxon>Anthophila</taxon>
        <taxon>Apidae</taxon>
        <taxon>Ceratina</taxon>
        <taxon>Zadontomerus</taxon>
    </lineage>
</organism>
<keyword evidence="13" id="KW-0479">Metal-binding</keyword>
<keyword evidence="8" id="KW-0413">Isomerase</keyword>
<feature type="compositionally biased region" description="Basic and acidic residues" evidence="14">
    <location>
        <begin position="155"/>
        <end position="175"/>
    </location>
</feature>
<dbReference type="GO" id="GO:0005634">
    <property type="term" value="C:nucleus"/>
    <property type="evidence" value="ECO:0007669"/>
    <property type="project" value="UniProtKB-SubCell"/>
</dbReference>
<evidence type="ECO:0000256" key="10">
    <source>
        <dbReference type="ARBA" id="ARBA00034617"/>
    </source>
</evidence>
<feature type="region of interest" description="Disordered" evidence="14">
    <location>
        <begin position="801"/>
        <end position="821"/>
    </location>
</feature>
<dbReference type="PROSITE" id="PS50158">
    <property type="entry name" value="ZF_CCHC"/>
    <property type="match status" value="1"/>
</dbReference>
<evidence type="ECO:0000256" key="7">
    <source>
        <dbReference type="ARBA" id="ARBA00023125"/>
    </source>
</evidence>
<dbReference type="GO" id="GO:0000724">
    <property type="term" value="P:double-strand break repair via homologous recombination"/>
    <property type="evidence" value="ECO:0007669"/>
    <property type="project" value="TreeGrafter"/>
</dbReference>
<dbReference type="PANTHER" id="PTHR13710">
    <property type="entry name" value="DNA HELICASE RECQ FAMILY MEMBER"/>
    <property type="match status" value="1"/>
</dbReference>
<reference evidence="19" key="1">
    <citation type="submission" date="2025-08" db="UniProtKB">
        <authorList>
            <consortium name="RefSeq"/>
        </authorList>
    </citation>
    <scope>IDENTIFICATION</scope>
    <source>
        <tissue evidence="19">Whole body</tissue>
    </source>
</reference>
<dbReference type="Proteomes" id="UP000694925">
    <property type="component" value="Unplaced"/>
</dbReference>
<evidence type="ECO:0000259" key="16">
    <source>
        <dbReference type="PROSITE" id="PS51192"/>
    </source>
</evidence>
<comment type="subcellular location">
    <subcellularLocation>
        <location evidence="1">Nucleus</location>
    </subcellularLocation>
</comment>
<feature type="compositionally biased region" description="Acidic residues" evidence="14">
    <location>
        <begin position="510"/>
        <end position="522"/>
    </location>
</feature>
<dbReference type="PROSITE" id="PS51194">
    <property type="entry name" value="HELICASE_CTER"/>
    <property type="match status" value="1"/>
</dbReference>
<accession>A0AAJ7IQZ1</accession>
<evidence type="ECO:0000259" key="17">
    <source>
        <dbReference type="PROSITE" id="PS51194"/>
    </source>
</evidence>
<dbReference type="InterPro" id="IPR001878">
    <property type="entry name" value="Znf_CCHC"/>
</dbReference>
<feature type="compositionally biased region" description="Basic and acidic residues" evidence="14">
    <location>
        <begin position="108"/>
        <end position="126"/>
    </location>
</feature>